<sequence length="222" mass="26976">MPLPMVHFSFAVKYFDSQDVPDTFLLGSIAPDAIHIRKSHSKVDKMKTHFNIETELFNLETLKEHFLNYLRLSTNEEWNWFVRGYFTHLLTDHYWFDYLNKKLRDVMLKEKKRPEELKKIYYQETEQIDFNIYNHAQWCKEIWSRLLRAQAFAIQPILTVDEVNYWRYRTIHWFDLIGKEPKLEPTYITERIVAGFLEDIVPQIKFIMKDWEGELEEDSNIS</sequence>
<organism evidence="1 2">
    <name type="scientific">Paenibacillus hemerocallicola</name>
    <dbReference type="NCBI Taxonomy" id="1172614"/>
    <lineage>
        <taxon>Bacteria</taxon>
        <taxon>Bacillati</taxon>
        <taxon>Bacillota</taxon>
        <taxon>Bacilli</taxon>
        <taxon>Bacillales</taxon>
        <taxon>Paenibacillaceae</taxon>
        <taxon>Paenibacillus</taxon>
    </lineage>
</organism>
<evidence type="ECO:0000313" key="2">
    <source>
        <dbReference type="Proteomes" id="UP000307943"/>
    </source>
</evidence>
<protein>
    <submittedName>
        <fullName evidence="1">Zinc dependent phospholipase C family protein</fullName>
    </submittedName>
</protein>
<accession>A0A5C4T1W3</accession>
<evidence type="ECO:0000313" key="1">
    <source>
        <dbReference type="EMBL" id="TNJ63041.1"/>
    </source>
</evidence>
<dbReference type="RefSeq" id="WP_139605472.1">
    <property type="nucleotide sequence ID" value="NZ_VDCQ01000049.1"/>
</dbReference>
<gene>
    <name evidence="1" type="ORF">FE784_27570</name>
</gene>
<name>A0A5C4T1W3_9BACL</name>
<reference evidence="1 2" key="1">
    <citation type="submission" date="2019-05" db="EMBL/GenBank/DDBJ databases">
        <title>We sequenced the genome of Paenibacillus hemerocallicola KCTC 33185 for further insight into its adaptation and study the phylogeny of Paenibacillus.</title>
        <authorList>
            <person name="Narsing Rao M.P."/>
        </authorList>
    </citation>
    <scope>NUCLEOTIDE SEQUENCE [LARGE SCALE GENOMIC DNA]</scope>
    <source>
        <strain evidence="1 2">KCTC 33185</strain>
    </source>
</reference>
<comment type="caution">
    <text evidence="1">The sequence shown here is derived from an EMBL/GenBank/DDBJ whole genome shotgun (WGS) entry which is preliminary data.</text>
</comment>
<dbReference type="EMBL" id="VDCQ01000049">
    <property type="protein sequence ID" value="TNJ63041.1"/>
    <property type="molecule type" value="Genomic_DNA"/>
</dbReference>
<dbReference type="AlphaFoldDB" id="A0A5C4T1W3"/>
<dbReference type="Proteomes" id="UP000307943">
    <property type="component" value="Unassembled WGS sequence"/>
</dbReference>
<keyword evidence="2" id="KW-1185">Reference proteome</keyword>
<dbReference type="OrthoDB" id="9810012at2"/>
<proteinExistence type="predicted"/>